<keyword evidence="7" id="KW-1185">Reference proteome</keyword>
<dbReference type="EMBL" id="FQWL01000002">
    <property type="protein sequence ID" value="SHG46177.1"/>
    <property type="molecule type" value="Genomic_DNA"/>
</dbReference>
<keyword evidence="3" id="KW-0804">Transcription</keyword>
<dbReference type="PANTHER" id="PTHR43280">
    <property type="entry name" value="ARAC-FAMILY TRANSCRIPTIONAL REGULATOR"/>
    <property type="match status" value="1"/>
</dbReference>
<sequence>MYLALIVFTSVAASMSFFMVAYLFFVSKGGTIKKTALILLLLAITLRISKSAFYFLLYPKLQLWFLVWGFVGFSMIGPFVYNYYRPILGKNSQSKISTQLLHLVFPVIGLSLLIGFPYYVSLLYLLCLASMGMYLLASWRLQSQRKSGIGHQERKWEHVLFVCLLFLFAAFTLPYIIPYNESYSLGTAIASLVICFMFFFFLKYAPKLSSLEKKQGVDPETARLIIETLEQGLHYREASFSLHSFSEQLGIPKYIITQAIKEVYGKSFHAAINSFRIQDILEKLKHNLNQDDKIETLAYDVGFKNISTFYAVFKKETDMSPREYQQKMAQGL</sequence>
<dbReference type="PROSITE" id="PS00041">
    <property type="entry name" value="HTH_ARAC_FAMILY_1"/>
    <property type="match status" value="1"/>
</dbReference>
<proteinExistence type="predicted"/>
<name>A0A1M5K022_9FLAO</name>
<evidence type="ECO:0000313" key="7">
    <source>
        <dbReference type="Proteomes" id="UP000184532"/>
    </source>
</evidence>
<evidence type="ECO:0000256" key="3">
    <source>
        <dbReference type="ARBA" id="ARBA00023163"/>
    </source>
</evidence>
<organism evidence="6 7">
    <name type="scientific">Flagellimonas flava</name>
    <dbReference type="NCBI Taxonomy" id="570519"/>
    <lineage>
        <taxon>Bacteria</taxon>
        <taxon>Pseudomonadati</taxon>
        <taxon>Bacteroidota</taxon>
        <taxon>Flavobacteriia</taxon>
        <taxon>Flavobacteriales</taxon>
        <taxon>Flavobacteriaceae</taxon>
        <taxon>Flagellimonas</taxon>
    </lineage>
</organism>
<dbReference type="STRING" id="570519.SAMN04488116_1315"/>
<dbReference type="OrthoDB" id="6283866at2"/>
<dbReference type="GO" id="GO:0043565">
    <property type="term" value="F:sequence-specific DNA binding"/>
    <property type="evidence" value="ECO:0007669"/>
    <property type="project" value="InterPro"/>
</dbReference>
<dbReference type="PANTHER" id="PTHR43280:SF29">
    <property type="entry name" value="ARAC-FAMILY TRANSCRIPTIONAL REGULATOR"/>
    <property type="match status" value="1"/>
</dbReference>
<feature type="transmembrane region" description="Helical" evidence="4">
    <location>
        <begin position="37"/>
        <end position="57"/>
    </location>
</feature>
<dbReference type="SUPFAM" id="SSF46689">
    <property type="entry name" value="Homeodomain-like"/>
    <property type="match status" value="1"/>
</dbReference>
<accession>A0A1M5K022</accession>
<keyword evidence="4" id="KW-0472">Membrane</keyword>
<dbReference type="Proteomes" id="UP000184532">
    <property type="component" value="Unassembled WGS sequence"/>
</dbReference>
<dbReference type="PROSITE" id="PS01124">
    <property type="entry name" value="HTH_ARAC_FAMILY_2"/>
    <property type="match status" value="1"/>
</dbReference>
<evidence type="ECO:0000256" key="4">
    <source>
        <dbReference type="SAM" id="Phobius"/>
    </source>
</evidence>
<keyword evidence="1" id="KW-0805">Transcription regulation</keyword>
<feature type="transmembrane region" description="Helical" evidence="4">
    <location>
        <begin position="63"/>
        <end position="84"/>
    </location>
</feature>
<evidence type="ECO:0000313" key="6">
    <source>
        <dbReference type="EMBL" id="SHG46177.1"/>
    </source>
</evidence>
<dbReference type="RefSeq" id="WP_073177555.1">
    <property type="nucleotide sequence ID" value="NZ_FQWL01000002.1"/>
</dbReference>
<evidence type="ECO:0000256" key="1">
    <source>
        <dbReference type="ARBA" id="ARBA00023015"/>
    </source>
</evidence>
<feature type="transmembrane region" description="Helical" evidence="4">
    <location>
        <begin position="159"/>
        <end position="177"/>
    </location>
</feature>
<evidence type="ECO:0000256" key="2">
    <source>
        <dbReference type="ARBA" id="ARBA00023125"/>
    </source>
</evidence>
<reference evidence="7" key="1">
    <citation type="submission" date="2016-11" db="EMBL/GenBank/DDBJ databases">
        <authorList>
            <person name="Varghese N."/>
            <person name="Submissions S."/>
        </authorList>
    </citation>
    <scope>NUCLEOTIDE SEQUENCE [LARGE SCALE GENOMIC DNA]</scope>
    <source>
        <strain evidence="7">DSM 22638</strain>
    </source>
</reference>
<dbReference type="InterPro" id="IPR018060">
    <property type="entry name" value="HTH_AraC"/>
</dbReference>
<keyword evidence="2 6" id="KW-0238">DNA-binding</keyword>
<dbReference type="Pfam" id="PF12833">
    <property type="entry name" value="HTH_18"/>
    <property type="match status" value="1"/>
</dbReference>
<feature type="transmembrane region" description="Helical" evidence="4">
    <location>
        <begin position="96"/>
        <end position="116"/>
    </location>
</feature>
<evidence type="ECO:0000259" key="5">
    <source>
        <dbReference type="PROSITE" id="PS01124"/>
    </source>
</evidence>
<dbReference type="Gene3D" id="1.10.10.60">
    <property type="entry name" value="Homeodomain-like"/>
    <property type="match status" value="1"/>
</dbReference>
<dbReference type="GO" id="GO:0003700">
    <property type="term" value="F:DNA-binding transcription factor activity"/>
    <property type="evidence" value="ECO:0007669"/>
    <property type="project" value="InterPro"/>
</dbReference>
<dbReference type="InterPro" id="IPR009057">
    <property type="entry name" value="Homeodomain-like_sf"/>
</dbReference>
<keyword evidence="4" id="KW-1133">Transmembrane helix</keyword>
<feature type="transmembrane region" description="Helical" evidence="4">
    <location>
        <begin position="122"/>
        <end position="139"/>
    </location>
</feature>
<feature type="transmembrane region" description="Helical" evidence="4">
    <location>
        <begin position="183"/>
        <end position="205"/>
    </location>
</feature>
<dbReference type="InterPro" id="IPR018062">
    <property type="entry name" value="HTH_AraC-typ_CS"/>
</dbReference>
<dbReference type="AlphaFoldDB" id="A0A1M5K022"/>
<feature type="domain" description="HTH araC/xylS-type" evidence="5">
    <location>
        <begin position="223"/>
        <end position="327"/>
    </location>
</feature>
<feature type="transmembrane region" description="Helical" evidence="4">
    <location>
        <begin position="6"/>
        <end position="25"/>
    </location>
</feature>
<keyword evidence="4" id="KW-0812">Transmembrane</keyword>
<gene>
    <name evidence="6" type="ORF">SAMN04488116_1315</name>
</gene>
<dbReference type="SMART" id="SM00342">
    <property type="entry name" value="HTH_ARAC"/>
    <property type="match status" value="1"/>
</dbReference>
<protein>
    <submittedName>
        <fullName evidence="6">AraC-type DNA-binding protein</fullName>
    </submittedName>
</protein>